<keyword evidence="2" id="KW-1185">Reference proteome</keyword>
<evidence type="ECO:0000313" key="1">
    <source>
        <dbReference type="EMBL" id="RPA88992.1"/>
    </source>
</evidence>
<gene>
    <name evidence="1" type="ORF">L873DRAFT_755391</name>
</gene>
<name>A0A3N4IS61_9PEZI</name>
<accession>A0A3N4IS61</accession>
<dbReference type="AlphaFoldDB" id="A0A3N4IS61"/>
<protein>
    <submittedName>
        <fullName evidence="1">Uncharacterized protein</fullName>
    </submittedName>
</protein>
<sequence length="161" mass="17672">MMMVVSWVAGFLSYHIISHFPLPRTLPSGNQSDELILVPWKSVRSARIELLLPLQPLPPCLHPLLTFPTDAVSAAPLTVPVPDRGSLTRSEIPSFQSQSYKPIYPSIPNAILKSTGTFSLFLSLSFHLSLACAGLDWIKILSTVIPSQLPSRDTSTIKIKP</sequence>
<reference evidence="1 2" key="1">
    <citation type="journal article" date="2018" name="Nat. Ecol. Evol.">
        <title>Pezizomycetes genomes reveal the molecular basis of ectomycorrhizal truffle lifestyle.</title>
        <authorList>
            <person name="Murat C."/>
            <person name="Payen T."/>
            <person name="Noel B."/>
            <person name="Kuo A."/>
            <person name="Morin E."/>
            <person name="Chen J."/>
            <person name="Kohler A."/>
            <person name="Krizsan K."/>
            <person name="Balestrini R."/>
            <person name="Da Silva C."/>
            <person name="Montanini B."/>
            <person name="Hainaut M."/>
            <person name="Levati E."/>
            <person name="Barry K.W."/>
            <person name="Belfiori B."/>
            <person name="Cichocki N."/>
            <person name="Clum A."/>
            <person name="Dockter R.B."/>
            <person name="Fauchery L."/>
            <person name="Guy J."/>
            <person name="Iotti M."/>
            <person name="Le Tacon F."/>
            <person name="Lindquist E.A."/>
            <person name="Lipzen A."/>
            <person name="Malagnac F."/>
            <person name="Mello A."/>
            <person name="Molinier V."/>
            <person name="Miyauchi S."/>
            <person name="Poulain J."/>
            <person name="Riccioni C."/>
            <person name="Rubini A."/>
            <person name="Sitrit Y."/>
            <person name="Splivallo R."/>
            <person name="Traeger S."/>
            <person name="Wang M."/>
            <person name="Zifcakova L."/>
            <person name="Wipf D."/>
            <person name="Zambonelli A."/>
            <person name="Paolocci F."/>
            <person name="Nowrousian M."/>
            <person name="Ottonello S."/>
            <person name="Baldrian P."/>
            <person name="Spatafora J.W."/>
            <person name="Henrissat B."/>
            <person name="Nagy L.G."/>
            <person name="Aury J.M."/>
            <person name="Wincker P."/>
            <person name="Grigoriev I.V."/>
            <person name="Bonfante P."/>
            <person name="Martin F.M."/>
        </authorList>
    </citation>
    <scope>NUCLEOTIDE SEQUENCE [LARGE SCALE GENOMIC DNA]</scope>
    <source>
        <strain evidence="1 2">120613-1</strain>
    </source>
</reference>
<dbReference type="Proteomes" id="UP000276215">
    <property type="component" value="Unassembled WGS sequence"/>
</dbReference>
<proteinExistence type="predicted"/>
<evidence type="ECO:0000313" key="2">
    <source>
        <dbReference type="Proteomes" id="UP000276215"/>
    </source>
</evidence>
<organism evidence="1 2">
    <name type="scientific">Choiromyces venosus 120613-1</name>
    <dbReference type="NCBI Taxonomy" id="1336337"/>
    <lineage>
        <taxon>Eukaryota</taxon>
        <taxon>Fungi</taxon>
        <taxon>Dikarya</taxon>
        <taxon>Ascomycota</taxon>
        <taxon>Pezizomycotina</taxon>
        <taxon>Pezizomycetes</taxon>
        <taxon>Pezizales</taxon>
        <taxon>Tuberaceae</taxon>
        <taxon>Choiromyces</taxon>
    </lineage>
</organism>
<dbReference type="EMBL" id="ML120628">
    <property type="protein sequence ID" value="RPA88992.1"/>
    <property type="molecule type" value="Genomic_DNA"/>
</dbReference>